<organism evidence="1 2">
    <name type="scientific">Stylosanthes scabra</name>
    <dbReference type="NCBI Taxonomy" id="79078"/>
    <lineage>
        <taxon>Eukaryota</taxon>
        <taxon>Viridiplantae</taxon>
        <taxon>Streptophyta</taxon>
        <taxon>Embryophyta</taxon>
        <taxon>Tracheophyta</taxon>
        <taxon>Spermatophyta</taxon>
        <taxon>Magnoliopsida</taxon>
        <taxon>eudicotyledons</taxon>
        <taxon>Gunneridae</taxon>
        <taxon>Pentapetalae</taxon>
        <taxon>rosids</taxon>
        <taxon>fabids</taxon>
        <taxon>Fabales</taxon>
        <taxon>Fabaceae</taxon>
        <taxon>Papilionoideae</taxon>
        <taxon>50 kb inversion clade</taxon>
        <taxon>dalbergioids sensu lato</taxon>
        <taxon>Dalbergieae</taxon>
        <taxon>Pterocarpus clade</taxon>
        <taxon>Stylosanthes</taxon>
    </lineage>
</organism>
<name>A0ABU6VIT3_9FABA</name>
<proteinExistence type="predicted"/>
<gene>
    <name evidence="1" type="ORF">PIB30_053839</name>
</gene>
<accession>A0ABU6VIT3</accession>
<dbReference type="Proteomes" id="UP001341840">
    <property type="component" value="Unassembled WGS sequence"/>
</dbReference>
<feature type="non-terminal residue" evidence="1">
    <location>
        <position position="176"/>
    </location>
</feature>
<evidence type="ECO:0000313" key="2">
    <source>
        <dbReference type="Proteomes" id="UP001341840"/>
    </source>
</evidence>
<reference evidence="1 2" key="1">
    <citation type="journal article" date="2023" name="Plants (Basel)">
        <title>Bridging the Gap: Combining Genomics and Transcriptomics Approaches to Understand Stylosanthes scabra, an Orphan Legume from the Brazilian Caatinga.</title>
        <authorList>
            <person name="Ferreira-Neto J.R.C."/>
            <person name="da Silva M.D."/>
            <person name="Binneck E."/>
            <person name="de Melo N.F."/>
            <person name="da Silva R.H."/>
            <person name="de Melo A.L.T.M."/>
            <person name="Pandolfi V."/>
            <person name="Bustamante F.O."/>
            <person name="Brasileiro-Vidal A.C."/>
            <person name="Benko-Iseppon A.M."/>
        </authorList>
    </citation>
    <scope>NUCLEOTIDE SEQUENCE [LARGE SCALE GENOMIC DNA]</scope>
    <source>
        <tissue evidence="1">Leaves</tissue>
    </source>
</reference>
<comment type="caution">
    <text evidence="1">The sequence shown here is derived from an EMBL/GenBank/DDBJ whole genome shotgun (WGS) entry which is preliminary data.</text>
</comment>
<dbReference type="EMBL" id="JASCZI010151439">
    <property type="protein sequence ID" value="MED6172857.1"/>
    <property type="molecule type" value="Genomic_DNA"/>
</dbReference>
<keyword evidence="2" id="KW-1185">Reference proteome</keyword>
<protein>
    <submittedName>
        <fullName evidence="1">Uncharacterized protein</fullName>
    </submittedName>
</protein>
<evidence type="ECO:0000313" key="1">
    <source>
        <dbReference type="EMBL" id="MED6172857.1"/>
    </source>
</evidence>
<sequence>MLRNFNSLEAKAGMHDANPMPTPMFSTLIMLSKRLSGVFFGDEVGRNKAAKRSGEESSEYLAFLASNLVDWRCGKQSRQAKYRTLVATDIELMSIHGPLNETSNSSIYASNNLLGLSDFLSLVANPNVFIKAIHLHINPFSAIALGYAVELVTEDTFLSSNIETWHPFKVLWTIVK</sequence>